<organism evidence="3 4">
    <name type="scientific">Pichia kudriavzevii</name>
    <name type="common">Yeast</name>
    <name type="synonym">Issatchenkia orientalis</name>
    <dbReference type="NCBI Taxonomy" id="4909"/>
    <lineage>
        <taxon>Eukaryota</taxon>
        <taxon>Fungi</taxon>
        <taxon>Dikarya</taxon>
        <taxon>Ascomycota</taxon>
        <taxon>Saccharomycotina</taxon>
        <taxon>Pichiomycetes</taxon>
        <taxon>Pichiales</taxon>
        <taxon>Pichiaceae</taxon>
        <taxon>Pichia</taxon>
    </lineage>
</organism>
<gene>
    <name evidence="3" type="ORF">BOH78_1309</name>
    <name evidence="2" type="ORF">BOH78_3601</name>
    <name evidence="1" type="ORF">BOH78_4751</name>
</gene>
<dbReference type="EMBL" id="MQVM01000019">
    <property type="protein sequence ID" value="ONH72711.1"/>
    <property type="molecule type" value="Genomic_DNA"/>
</dbReference>
<evidence type="ECO:0000313" key="4">
    <source>
        <dbReference type="Proteomes" id="UP000189274"/>
    </source>
</evidence>
<proteinExistence type="predicted"/>
<evidence type="ECO:0000313" key="3">
    <source>
        <dbReference type="EMBL" id="ONH76199.1"/>
    </source>
</evidence>
<reference evidence="4" key="1">
    <citation type="journal article" date="2017" name="Genome Announc.">
        <title>Genome sequences of Cyberlindnera fabianii 65, Pichia kudriavzevii 129, and Saccharomyces cerevisiae 131 isolated from fermented masau fruits in Zimbabwe.</title>
        <authorList>
            <person name="van Rijswijck I.M.H."/>
            <person name="Derks M.F.L."/>
            <person name="Abee T."/>
            <person name="de Ridder D."/>
            <person name="Smid E.J."/>
        </authorList>
    </citation>
    <scope>NUCLEOTIDE SEQUENCE [LARGE SCALE GENOMIC DNA]</scope>
    <source>
        <strain evidence="4">129</strain>
    </source>
</reference>
<evidence type="ECO:0000313" key="1">
    <source>
        <dbReference type="EMBL" id="ONH71074.1"/>
    </source>
</evidence>
<dbReference type="Proteomes" id="UP000189274">
    <property type="component" value="Unassembled WGS sequence"/>
</dbReference>
<reference evidence="3" key="2">
    <citation type="submission" date="2017-01" db="EMBL/GenBank/DDBJ databases">
        <authorList>
            <person name="Mah S.A."/>
            <person name="Swanson W.J."/>
            <person name="Moy G.W."/>
            <person name="Vacquier V.D."/>
        </authorList>
    </citation>
    <scope>NUCLEOTIDE SEQUENCE [LARGE SCALE GENOMIC DNA]</scope>
    <source>
        <strain evidence="3">129</strain>
    </source>
</reference>
<accession>A0A1V2LTB6</accession>
<name>A0A1V2LTB6_PICKU</name>
<protein>
    <submittedName>
        <fullName evidence="3">Uncharacterized protein</fullName>
    </submittedName>
</protein>
<dbReference type="EMBL" id="MQVM01000043">
    <property type="protein sequence ID" value="ONH71074.1"/>
    <property type="molecule type" value="Genomic_DNA"/>
</dbReference>
<comment type="caution">
    <text evidence="3">The sequence shown here is derived from an EMBL/GenBank/DDBJ whole genome shotgun (WGS) entry which is preliminary data.</text>
</comment>
<evidence type="ECO:0000313" key="2">
    <source>
        <dbReference type="EMBL" id="ONH72711.1"/>
    </source>
</evidence>
<dbReference type="AlphaFoldDB" id="A0A1V2LTB6"/>
<sequence length="23" mass="2803">MPETFGGLFRICSICWEMFLKFF</sequence>
<dbReference type="EMBL" id="MQVM01000004">
    <property type="protein sequence ID" value="ONH76199.1"/>
    <property type="molecule type" value="Genomic_DNA"/>
</dbReference>